<comment type="caution">
    <text evidence="1">The sequence shown here is derived from an EMBL/GenBank/DDBJ whole genome shotgun (WGS) entry which is preliminary data.</text>
</comment>
<dbReference type="EMBL" id="BARS01032330">
    <property type="protein sequence ID" value="GAG27392.1"/>
    <property type="molecule type" value="Genomic_DNA"/>
</dbReference>
<dbReference type="InterPro" id="IPR056909">
    <property type="entry name" value="SU10_portal"/>
</dbReference>
<gene>
    <name evidence="1" type="ORF">S01H1_50189</name>
</gene>
<organism evidence="1">
    <name type="scientific">marine sediment metagenome</name>
    <dbReference type="NCBI Taxonomy" id="412755"/>
    <lineage>
        <taxon>unclassified sequences</taxon>
        <taxon>metagenomes</taxon>
        <taxon>ecological metagenomes</taxon>
    </lineage>
</organism>
<protein>
    <submittedName>
        <fullName evidence="1">Uncharacterized protein</fullName>
    </submittedName>
</protein>
<proteinExistence type="predicted"/>
<dbReference type="Pfam" id="PF23899">
    <property type="entry name" value="SU10_portal"/>
    <property type="match status" value="1"/>
</dbReference>
<dbReference type="AlphaFoldDB" id="X0WW18"/>
<sequence>MISDEKIVELVEDEFANALGAPGGEISRERCEDLQYYLREPYGDEEEGSSKVVTADGSDVVDGIMPSLLRLFTTADNLVSFDAVGPEDVP</sequence>
<name>X0WW18_9ZZZZ</name>
<feature type="non-terminal residue" evidence="1">
    <location>
        <position position="90"/>
    </location>
</feature>
<accession>X0WW18</accession>
<evidence type="ECO:0000313" key="1">
    <source>
        <dbReference type="EMBL" id="GAG27392.1"/>
    </source>
</evidence>
<reference evidence="1" key="1">
    <citation type="journal article" date="2014" name="Front. Microbiol.">
        <title>High frequency of phylogenetically diverse reductive dehalogenase-homologous genes in deep subseafloor sedimentary metagenomes.</title>
        <authorList>
            <person name="Kawai M."/>
            <person name="Futagami T."/>
            <person name="Toyoda A."/>
            <person name="Takaki Y."/>
            <person name="Nishi S."/>
            <person name="Hori S."/>
            <person name="Arai W."/>
            <person name="Tsubouchi T."/>
            <person name="Morono Y."/>
            <person name="Uchiyama I."/>
            <person name="Ito T."/>
            <person name="Fujiyama A."/>
            <person name="Inagaki F."/>
            <person name="Takami H."/>
        </authorList>
    </citation>
    <scope>NUCLEOTIDE SEQUENCE</scope>
    <source>
        <strain evidence="1">Expedition CK06-06</strain>
    </source>
</reference>